<reference evidence="2 3" key="1">
    <citation type="journal article" date="2018" name="Syst. Appl. Microbiol.">
        <title>Pseudomonas silesiensis sp. nov. strain A3T isolated from a biological pesticide sewage treatment plant and analysis of the complete genome sequence.</title>
        <authorList>
            <person name="Kaminski M.A."/>
            <person name="Furmanczyk E.M."/>
            <person name="Sobczak A."/>
            <person name="Dziembowski A."/>
            <person name="Lipinski L."/>
        </authorList>
    </citation>
    <scope>NUCLEOTIDE SEQUENCE [LARGE SCALE GENOMIC DNA]</scope>
    <source>
        <strain evidence="2 3">A3</strain>
    </source>
</reference>
<dbReference type="InterPro" id="IPR052715">
    <property type="entry name" value="RAYT_transposase"/>
</dbReference>
<dbReference type="SMART" id="SM01321">
    <property type="entry name" value="Y1_Tnp"/>
    <property type="match status" value="1"/>
</dbReference>
<dbReference type="KEGG" id="psil:PMA3_11660"/>
<proteinExistence type="predicted"/>
<keyword evidence="3" id="KW-1185">Reference proteome</keyword>
<organism evidence="2 3">
    <name type="scientific">Pseudomonas silesiensis</name>
    <dbReference type="NCBI Taxonomy" id="1853130"/>
    <lineage>
        <taxon>Bacteria</taxon>
        <taxon>Pseudomonadati</taxon>
        <taxon>Pseudomonadota</taxon>
        <taxon>Gammaproteobacteria</taxon>
        <taxon>Pseudomonadales</taxon>
        <taxon>Pseudomonadaceae</taxon>
        <taxon>Pseudomonas</taxon>
    </lineage>
</organism>
<dbReference type="Pfam" id="PF01797">
    <property type="entry name" value="Y1_Tnp"/>
    <property type="match status" value="1"/>
</dbReference>
<dbReference type="PANTHER" id="PTHR36966">
    <property type="entry name" value="REP-ASSOCIATED TYROSINE TRANSPOSASE"/>
    <property type="match status" value="1"/>
</dbReference>
<gene>
    <name evidence="2" type="ORF">PMA3_11660</name>
</gene>
<dbReference type="RefSeq" id="WP_064677297.1">
    <property type="nucleotide sequence ID" value="NZ_CP014870.1"/>
</dbReference>
<dbReference type="OrthoDB" id="9791101at2"/>
<evidence type="ECO:0000313" key="3">
    <source>
        <dbReference type="Proteomes" id="UP000078354"/>
    </source>
</evidence>
<dbReference type="NCBIfam" id="NF047646">
    <property type="entry name" value="REP_Tyr_transpos"/>
    <property type="match status" value="1"/>
</dbReference>
<dbReference type="InterPro" id="IPR036515">
    <property type="entry name" value="Transposase_17_sf"/>
</dbReference>
<feature type="domain" description="Transposase IS200-like" evidence="1">
    <location>
        <begin position="17"/>
        <end position="131"/>
    </location>
</feature>
<accession>A0A191YSM6</accession>
<dbReference type="Gene3D" id="3.30.70.1290">
    <property type="entry name" value="Transposase IS200-like"/>
    <property type="match status" value="1"/>
</dbReference>
<evidence type="ECO:0000259" key="1">
    <source>
        <dbReference type="SMART" id="SM01321"/>
    </source>
</evidence>
<dbReference type="Proteomes" id="UP000078354">
    <property type="component" value="Chromosome"/>
</dbReference>
<dbReference type="AlphaFoldDB" id="A0A191YSM6"/>
<dbReference type="GO" id="GO:0006313">
    <property type="term" value="P:DNA transposition"/>
    <property type="evidence" value="ECO:0007669"/>
    <property type="project" value="InterPro"/>
</dbReference>
<dbReference type="PANTHER" id="PTHR36966:SF1">
    <property type="entry name" value="REP-ASSOCIATED TYROSINE TRANSPOSASE"/>
    <property type="match status" value="1"/>
</dbReference>
<name>A0A191YSM6_9PSED</name>
<dbReference type="SUPFAM" id="SSF143422">
    <property type="entry name" value="Transposase IS200-like"/>
    <property type="match status" value="1"/>
</dbReference>
<dbReference type="STRING" id="1853130.PMA3_11660"/>
<dbReference type="GO" id="GO:0043565">
    <property type="term" value="F:sequence-specific DNA binding"/>
    <property type="evidence" value="ECO:0007669"/>
    <property type="project" value="TreeGrafter"/>
</dbReference>
<dbReference type="InterPro" id="IPR002686">
    <property type="entry name" value="Transposase_17"/>
</dbReference>
<sequence length="152" mass="17650">MPTIRHAHRLRTGRYSVPGQVYLITSIVQNRDPVFKDFEQGRLVVDALRKAQQEELALSLAWVVMPDHLHWLIELKDSTLTFVMARTKSRITFALNRSIGRDGPLWQHGFHDRAIRREEDLQAVARYIVANPLRAGLVERIGDYPLWDAVWL</sequence>
<evidence type="ECO:0000313" key="2">
    <source>
        <dbReference type="EMBL" id="ANJ55769.1"/>
    </source>
</evidence>
<dbReference type="EMBL" id="CP014870">
    <property type="protein sequence ID" value="ANJ55769.1"/>
    <property type="molecule type" value="Genomic_DNA"/>
</dbReference>
<protein>
    <submittedName>
        <fullName evidence="2">Transposase</fullName>
    </submittedName>
</protein>
<dbReference type="GO" id="GO:0004803">
    <property type="term" value="F:transposase activity"/>
    <property type="evidence" value="ECO:0007669"/>
    <property type="project" value="InterPro"/>
</dbReference>